<accession>A0ABD6ERW1</accession>
<gene>
    <name evidence="1" type="ORF">AB6A40_008591</name>
</gene>
<comment type="caution">
    <text evidence="1">The sequence shown here is derived from an EMBL/GenBank/DDBJ whole genome shotgun (WGS) entry which is preliminary data.</text>
</comment>
<evidence type="ECO:0000313" key="2">
    <source>
        <dbReference type="Proteomes" id="UP001608902"/>
    </source>
</evidence>
<sequence length="103" mass="11538">MELTIGLLFHMYNALVVPNLDYGIINPHKSLQNSGVLGSVRKRFPRGLLVVSRLGPTYGERLQRIQPKSFERFIDDVAQNNRTAYGCADSNCITSLDLLLSVM</sequence>
<evidence type="ECO:0000313" key="1">
    <source>
        <dbReference type="EMBL" id="MFH4981882.1"/>
    </source>
</evidence>
<reference evidence="1 2" key="1">
    <citation type="submission" date="2024-08" db="EMBL/GenBank/DDBJ databases">
        <title>Gnathostoma spinigerum genome.</title>
        <authorList>
            <person name="Gonzalez-Bertolin B."/>
            <person name="Monzon S."/>
            <person name="Zaballos A."/>
            <person name="Jimenez P."/>
            <person name="Dekumyoy P."/>
            <person name="Varona S."/>
            <person name="Cuesta I."/>
            <person name="Sumanam S."/>
            <person name="Adisakwattana P."/>
            <person name="Gasser R.B."/>
            <person name="Hernandez-Gonzalez A."/>
            <person name="Young N.D."/>
            <person name="Perteguer M.J."/>
        </authorList>
    </citation>
    <scope>NUCLEOTIDE SEQUENCE [LARGE SCALE GENOMIC DNA]</scope>
    <source>
        <strain evidence="1">AL3</strain>
        <tissue evidence="1">Liver</tissue>
    </source>
</reference>
<keyword evidence="2" id="KW-1185">Reference proteome</keyword>
<proteinExistence type="predicted"/>
<organism evidence="1 2">
    <name type="scientific">Gnathostoma spinigerum</name>
    <dbReference type="NCBI Taxonomy" id="75299"/>
    <lineage>
        <taxon>Eukaryota</taxon>
        <taxon>Metazoa</taxon>
        <taxon>Ecdysozoa</taxon>
        <taxon>Nematoda</taxon>
        <taxon>Chromadorea</taxon>
        <taxon>Rhabditida</taxon>
        <taxon>Spirurina</taxon>
        <taxon>Gnathostomatomorpha</taxon>
        <taxon>Gnathostomatoidea</taxon>
        <taxon>Gnathostomatidae</taxon>
        <taxon>Gnathostoma</taxon>
    </lineage>
</organism>
<dbReference type="EMBL" id="JBGFUD010008086">
    <property type="protein sequence ID" value="MFH4981882.1"/>
    <property type="molecule type" value="Genomic_DNA"/>
</dbReference>
<dbReference type="AlphaFoldDB" id="A0ABD6ERW1"/>
<name>A0ABD6ERW1_9BILA</name>
<protein>
    <submittedName>
        <fullName evidence="1">Uncharacterized protein</fullName>
    </submittedName>
</protein>
<dbReference type="Proteomes" id="UP001608902">
    <property type="component" value="Unassembled WGS sequence"/>
</dbReference>